<keyword evidence="4" id="KW-1185">Reference proteome</keyword>
<organism evidence="3 4">
    <name type="scientific">Desulforhabdus amnigena</name>
    <dbReference type="NCBI Taxonomy" id="40218"/>
    <lineage>
        <taxon>Bacteria</taxon>
        <taxon>Pseudomonadati</taxon>
        <taxon>Thermodesulfobacteriota</taxon>
        <taxon>Syntrophobacteria</taxon>
        <taxon>Syntrophobacterales</taxon>
        <taxon>Syntrophobacteraceae</taxon>
        <taxon>Desulforhabdus</taxon>
    </lineage>
</organism>
<name>A0A9W6D476_9BACT</name>
<evidence type="ECO:0000313" key="4">
    <source>
        <dbReference type="Proteomes" id="UP001144372"/>
    </source>
</evidence>
<evidence type="ECO:0000313" key="3">
    <source>
        <dbReference type="EMBL" id="GLI33835.1"/>
    </source>
</evidence>
<dbReference type="AlphaFoldDB" id="A0A9W6D476"/>
<accession>A0A9W6D476</accession>
<feature type="region of interest" description="Disordered" evidence="1">
    <location>
        <begin position="1"/>
        <end position="27"/>
    </location>
</feature>
<evidence type="ECO:0000259" key="2">
    <source>
        <dbReference type="Pfam" id="PF07238"/>
    </source>
</evidence>
<dbReference type="Pfam" id="PF07238">
    <property type="entry name" value="PilZ"/>
    <property type="match status" value="1"/>
</dbReference>
<dbReference type="Proteomes" id="UP001144372">
    <property type="component" value="Unassembled WGS sequence"/>
</dbReference>
<comment type="caution">
    <text evidence="3">The sequence shown here is derived from an EMBL/GenBank/DDBJ whole genome shotgun (WGS) entry which is preliminary data.</text>
</comment>
<dbReference type="InterPro" id="IPR009875">
    <property type="entry name" value="PilZ_domain"/>
</dbReference>
<protein>
    <recommendedName>
        <fullName evidence="2">PilZ domain-containing protein</fullName>
    </recommendedName>
</protein>
<dbReference type="GO" id="GO:0035438">
    <property type="term" value="F:cyclic-di-GMP binding"/>
    <property type="evidence" value="ECO:0007669"/>
    <property type="project" value="InterPro"/>
</dbReference>
<evidence type="ECO:0000256" key="1">
    <source>
        <dbReference type="SAM" id="MobiDB-lite"/>
    </source>
</evidence>
<dbReference type="RefSeq" id="WP_281793064.1">
    <property type="nucleotide sequence ID" value="NZ_BSDR01000001.1"/>
</dbReference>
<feature type="domain" description="PilZ" evidence="2">
    <location>
        <begin position="33"/>
        <end position="132"/>
    </location>
</feature>
<feature type="compositionally biased region" description="Acidic residues" evidence="1">
    <location>
        <begin position="1"/>
        <end position="13"/>
    </location>
</feature>
<dbReference type="EMBL" id="BSDR01000001">
    <property type="protein sequence ID" value="GLI33835.1"/>
    <property type="molecule type" value="Genomic_DNA"/>
</dbReference>
<proteinExistence type="predicted"/>
<reference evidence="3" key="1">
    <citation type="submission" date="2022-12" db="EMBL/GenBank/DDBJ databases">
        <title>Reference genome sequencing for broad-spectrum identification of bacterial and archaeal isolates by mass spectrometry.</title>
        <authorList>
            <person name="Sekiguchi Y."/>
            <person name="Tourlousse D.M."/>
        </authorList>
    </citation>
    <scope>NUCLEOTIDE SEQUENCE</scope>
    <source>
        <strain evidence="3">ASRB1</strain>
    </source>
</reference>
<sequence>MDPNELEDLDFELEPGTSSPEEPRDADARAFIRKSFRVPIEETGKIRVKVDDHEYTVINLSRGGVGFLIGSPKYFSRNDILSSVTLKIAEKSLTLKGRVTHVSPHESGECLCGMEFQEMDAETEQEIADILEKEQSRLFGAR</sequence>
<dbReference type="SUPFAM" id="SSF141371">
    <property type="entry name" value="PilZ domain-like"/>
    <property type="match status" value="1"/>
</dbReference>
<dbReference type="Gene3D" id="2.40.10.220">
    <property type="entry name" value="predicted glycosyltransferase like domains"/>
    <property type="match status" value="1"/>
</dbReference>
<gene>
    <name evidence="3" type="ORF">DAMNIGENAA_12680</name>
</gene>